<dbReference type="GO" id="GO:0016853">
    <property type="term" value="F:isomerase activity"/>
    <property type="evidence" value="ECO:0007669"/>
    <property type="project" value="UniProtKB-KW"/>
</dbReference>
<dbReference type="SUPFAM" id="SSF53697">
    <property type="entry name" value="SIS domain"/>
    <property type="match status" value="1"/>
</dbReference>
<dbReference type="PANTHER" id="PTHR43443:SF1">
    <property type="entry name" value="3-HEXULOSE-6-PHOSPHATE ISOMERASE"/>
    <property type="match status" value="1"/>
</dbReference>
<protein>
    <submittedName>
        <fullName evidence="3">6-phospho-3-hexuloisomerase</fullName>
    </submittedName>
</protein>
<dbReference type="GO" id="GO:0097367">
    <property type="term" value="F:carbohydrate derivative binding"/>
    <property type="evidence" value="ECO:0007669"/>
    <property type="project" value="InterPro"/>
</dbReference>
<dbReference type="GO" id="GO:1901135">
    <property type="term" value="P:carbohydrate derivative metabolic process"/>
    <property type="evidence" value="ECO:0007669"/>
    <property type="project" value="InterPro"/>
</dbReference>
<reference evidence="3 4" key="1">
    <citation type="submission" date="2018-07" db="EMBL/GenBank/DDBJ databases">
        <title>Genome sequences of six Lactobacillus spp. isolated from bumble bee guts.</title>
        <authorList>
            <person name="Motta E.V.S."/>
            <person name="Moran N.A."/>
        </authorList>
    </citation>
    <scope>NUCLEOTIDE SEQUENCE [LARGE SCALE GENOMIC DNA]</scope>
    <source>
        <strain evidence="3 4">BI-1.1</strain>
    </source>
</reference>
<dbReference type="PANTHER" id="PTHR43443">
    <property type="entry name" value="3-HEXULOSE-6-PHOSPHATE ISOMERASE"/>
    <property type="match status" value="1"/>
</dbReference>
<accession>A0A3R6YU50</accession>
<dbReference type="InterPro" id="IPR046348">
    <property type="entry name" value="SIS_dom_sf"/>
</dbReference>
<dbReference type="OrthoDB" id="9797832at2"/>
<dbReference type="Gene3D" id="3.40.50.10490">
    <property type="entry name" value="Glucose-6-phosphate isomerase like protein, domain 1"/>
    <property type="match status" value="1"/>
</dbReference>
<name>A0A3R6YU50_9LACO</name>
<proteinExistence type="inferred from homology"/>
<evidence type="ECO:0000256" key="1">
    <source>
        <dbReference type="ARBA" id="ARBA00009235"/>
    </source>
</evidence>
<sequence length="179" mass="19549">MSELTNILNELDSMTDPLINNDIDKLIDSIISAKRIYLSGVGRSGLMIKAFANRLMQLGFTISVVGEISGPHTHHGDLIIFNSASGSSSNLISQAKIARDNKVKVAVITTNETSELAQQADLIIEIKAQSKFSQSTSIQPMGSLFEQSTLLLFDSLSLKLMKIMGINEQDMLKNHANLE</sequence>
<organism evidence="3 4">
    <name type="scientific">Bombilactobacillus bombi</name>
    <dbReference type="NCBI Taxonomy" id="1303590"/>
    <lineage>
        <taxon>Bacteria</taxon>
        <taxon>Bacillati</taxon>
        <taxon>Bacillota</taxon>
        <taxon>Bacilli</taxon>
        <taxon>Lactobacillales</taxon>
        <taxon>Lactobacillaceae</taxon>
        <taxon>Bombilactobacillus</taxon>
    </lineage>
</organism>
<evidence type="ECO:0000259" key="2">
    <source>
        <dbReference type="PROSITE" id="PS51464"/>
    </source>
</evidence>
<dbReference type="AlphaFoldDB" id="A0A3R6YU50"/>
<feature type="domain" description="SIS" evidence="2">
    <location>
        <begin position="26"/>
        <end position="166"/>
    </location>
</feature>
<comment type="similarity">
    <text evidence="1">Belongs to the SIS family. PHI subfamily.</text>
</comment>
<keyword evidence="3" id="KW-0413">Isomerase</keyword>
<gene>
    <name evidence="3" type="ORF">DS831_02220</name>
</gene>
<dbReference type="PROSITE" id="PS51464">
    <property type="entry name" value="SIS"/>
    <property type="match status" value="1"/>
</dbReference>
<dbReference type="RefSeq" id="WP_118899954.1">
    <property type="nucleotide sequence ID" value="NZ_QOCR01000001.1"/>
</dbReference>
<evidence type="ECO:0000313" key="4">
    <source>
        <dbReference type="Proteomes" id="UP000284109"/>
    </source>
</evidence>
<dbReference type="CDD" id="cd05005">
    <property type="entry name" value="SIS_PHI"/>
    <property type="match status" value="1"/>
</dbReference>
<dbReference type="InterPro" id="IPR017552">
    <property type="entry name" value="PHI/rmpB"/>
</dbReference>
<dbReference type="InterPro" id="IPR001347">
    <property type="entry name" value="SIS_dom"/>
</dbReference>
<dbReference type="EMBL" id="QOCR01000001">
    <property type="protein sequence ID" value="RHW52163.1"/>
    <property type="molecule type" value="Genomic_DNA"/>
</dbReference>
<keyword evidence="4" id="KW-1185">Reference proteome</keyword>
<dbReference type="NCBIfam" id="TIGR03127">
    <property type="entry name" value="RuMP_HxlB"/>
    <property type="match status" value="1"/>
</dbReference>
<dbReference type="Pfam" id="PF01380">
    <property type="entry name" value="SIS"/>
    <property type="match status" value="1"/>
</dbReference>
<comment type="caution">
    <text evidence="3">The sequence shown here is derived from an EMBL/GenBank/DDBJ whole genome shotgun (WGS) entry which is preliminary data.</text>
</comment>
<dbReference type="Proteomes" id="UP000284109">
    <property type="component" value="Unassembled WGS sequence"/>
</dbReference>
<evidence type="ECO:0000313" key="3">
    <source>
        <dbReference type="EMBL" id="RHW52163.1"/>
    </source>
</evidence>